<gene>
    <name evidence="2" type="ORF">SASPL_144737</name>
</gene>
<reference evidence="2" key="1">
    <citation type="submission" date="2018-01" db="EMBL/GenBank/DDBJ databases">
        <authorList>
            <person name="Mao J.F."/>
        </authorList>
    </citation>
    <scope>NUCLEOTIDE SEQUENCE</scope>
    <source>
        <strain evidence="2">Huo1</strain>
        <tissue evidence="2">Leaf</tissue>
    </source>
</reference>
<dbReference type="AlphaFoldDB" id="A0A8X8Z7I6"/>
<sequence>MGNCIGSASALPKKVRPYVDDDQERTASARSGSPDTAGLCAGSLPLSALLKSGELKPESFQRMKIVVNKKQLQLLISSLEELESRHIVIQSIGRRARKWRPSLATIPEL</sequence>
<name>A0A8X8Z7I6_SALSN</name>
<dbReference type="EMBL" id="PNBA02000017">
    <property type="protein sequence ID" value="KAG6394157.1"/>
    <property type="molecule type" value="Genomic_DNA"/>
</dbReference>
<protein>
    <submittedName>
        <fullName evidence="2">Uncharacterized protein</fullName>
    </submittedName>
</protein>
<keyword evidence="3" id="KW-1185">Reference proteome</keyword>
<reference evidence="2" key="2">
    <citation type="submission" date="2020-08" db="EMBL/GenBank/DDBJ databases">
        <title>Plant Genome Project.</title>
        <authorList>
            <person name="Zhang R.-G."/>
        </authorList>
    </citation>
    <scope>NUCLEOTIDE SEQUENCE</scope>
    <source>
        <strain evidence="2">Huo1</strain>
        <tissue evidence="2">Leaf</tissue>
    </source>
</reference>
<dbReference type="Proteomes" id="UP000298416">
    <property type="component" value="Unassembled WGS sequence"/>
</dbReference>
<accession>A0A8X8Z7I6</accession>
<feature type="region of interest" description="Disordered" evidence="1">
    <location>
        <begin position="15"/>
        <end position="37"/>
    </location>
</feature>
<evidence type="ECO:0000256" key="1">
    <source>
        <dbReference type="SAM" id="MobiDB-lite"/>
    </source>
</evidence>
<evidence type="ECO:0000313" key="2">
    <source>
        <dbReference type="EMBL" id="KAG6394157.1"/>
    </source>
</evidence>
<proteinExistence type="predicted"/>
<organism evidence="2">
    <name type="scientific">Salvia splendens</name>
    <name type="common">Scarlet sage</name>
    <dbReference type="NCBI Taxonomy" id="180675"/>
    <lineage>
        <taxon>Eukaryota</taxon>
        <taxon>Viridiplantae</taxon>
        <taxon>Streptophyta</taxon>
        <taxon>Embryophyta</taxon>
        <taxon>Tracheophyta</taxon>
        <taxon>Spermatophyta</taxon>
        <taxon>Magnoliopsida</taxon>
        <taxon>eudicotyledons</taxon>
        <taxon>Gunneridae</taxon>
        <taxon>Pentapetalae</taxon>
        <taxon>asterids</taxon>
        <taxon>lamiids</taxon>
        <taxon>Lamiales</taxon>
        <taxon>Lamiaceae</taxon>
        <taxon>Nepetoideae</taxon>
        <taxon>Mentheae</taxon>
        <taxon>Salviinae</taxon>
        <taxon>Salvia</taxon>
        <taxon>Salvia subgen. Calosphace</taxon>
        <taxon>core Calosphace</taxon>
    </lineage>
</organism>
<evidence type="ECO:0000313" key="3">
    <source>
        <dbReference type="Proteomes" id="UP000298416"/>
    </source>
</evidence>
<comment type="caution">
    <text evidence="2">The sequence shown here is derived from an EMBL/GenBank/DDBJ whole genome shotgun (WGS) entry which is preliminary data.</text>
</comment>